<gene>
    <name evidence="1" type="ORF">ACFSTF_11100</name>
</gene>
<reference evidence="2" key="1">
    <citation type="journal article" date="2019" name="Int. J. Syst. Evol. Microbiol.">
        <title>The Global Catalogue of Microorganisms (GCM) 10K type strain sequencing project: providing services to taxonomists for standard genome sequencing and annotation.</title>
        <authorList>
            <consortium name="The Broad Institute Genomics Platform"/>
            <consortium name="The Broad Institute Genome Sequencing Center for Infectious Disease"/>
            <person name="Wu L."/>
            <person name="Ma J."/>
        </authorList>
    </citation>
    <scope>NUCLEOTIDE SEQUENCE [LARGE SCALE GENOMIC DNA]</scope>
    <source>
        <strain evidence="2">TISTR 2241</strain>
    </source>
</reference>
<keyword evidence="2" id="KW-1185">Reference proteome</keyword>
<dbReference type="RefSeq" id="WP_141190337.1">
    <property type="nucleotide sequence ID" value="NZ_JBHUMR010000014.1"/>
</dbReference>
<protein>
    <recommendedName>
        <fullName evidence="3">Stage III sporulation protein AH</fullName>
    </recommendedName>
</protein>
<evidence type="ECO:0000313" key="1">
    <source>
        <dbReference type="EMBL" id="MFD2617853.1"/>
    </source>
</evidence>
<dbReference type="Proteomes" id="UP001597458">
    <property type="component" value="Unassembled WGS sequence"/>
</dbReference>
<proteinExistence type="predicted"/>
<organism evidence="1 2">
    <name type="scientific">Terrilactibacillus laevilacticus</name>
    <dbReference type="NCBI Taxonomy" id="1380157"/>
    <lineage>
        <taxon>Bacteria</taxon>
        <taxon>Bacillati</taxon>
        <taxon>Bacillota</taxon>
        <taxon>Bacilli</taxon>
        <taxon>Bacillales</taxon>
        <taxon>Bacillaceae</taxon>
        <taxon>Terrilactibacillus</taxon>
    </lineage>
</organism>
<name>A0ABW5PSJ2_9BACI</name>
<evidence type="ECO:0008006" key="3">
    <source>
        <dbReference type="Google" id="ProtNLM"/>
    </source>
</evidence>
<evidence type="ECO:0000313" key="2">
    <source>
        <dbReference type="Proteomes" id="UP001597458"/>
    </source>
</evidence>
<dbReference type="EMBL" id="JBHUMR010000014">
    <property type="protein sequence ID" value="MFD2617853.1"/>
    <property type="molecule type" value="Genomic_DNA"/>
</dbReference>
<sequence>MKRNLITLSTIILVCVISLSIARFYSQLHKPVSAKDTNDKDKPNVITHEEEQYVTAMSKMIGKSKFVDKVTKELKANGYRSTGAAAIEIGVDKKLITIMIKKDQKISDQEKEEISHIVNNEAIKNKLGSFIVKTQYVD</sequence>
<comment type="caution">
    <text evidence="1">The sequence shown here is derived from an EMBL/GenBank/DDBJ whole genome shotgun (WGS) entry which is preliminary data.</text>
</comment>
<accession>A0ABW5PSJ2</accession>